<dbReference type="Gene3D" id="3.10.129.110">
    <property type="entry name" value="Polyketide synthase dehydratase"/>
    <property type="match status" value="1"/>
</dbReference>
<dbReference type="EMBL" id="NKHU02000416">
    <property type="protein sequence ID" value="RHZ43441.1"/>
    <property type="molecule type" value="Genomic_DNA"/>
</dbReference>
<dbReference type="PROSITE" id="PS00012">
    <property type="entry name" value="PHOSPHOPANTETHEINE"/>
    <property type="match status" value="1"/>
</dbReference>
<evidence type="ECO:0000259" key="9">
    <source>
        <dbReference type="PROSITE" id="PS50075"/>
    </source>
</evidence>
<dbReference type="InterPro" id="IPR049900">
    <property type="entry name" value="PKS_mFAS_DH"/>
</dbReference>
<keyword evidence="3" id="KW-0597">Phosphoprotein</keyword>
<dbReference type="GeneID" id="38122943"/>
<dbReference type="GO" id="GO:0016020">
    <property type="term" value="C:membrane"/>
    <property type="evidence" value="ECO:0007669"/>
    <property type="project" value="UniProtKB-SubCell"/>
</dbReference>
<dbReference type="FunFam" id="3.40.50.720:FF:000209">
    <property type="entry name" value="Polyketide synthase Pks12"/>
    <property type="match status" value="1"/>
</dbReference>
<comment type="caution">
    <text evidence="12">The sequence shown here is derived from an EMBL/GenBank/DDBJ whole genome shotgun (WGS) entry which is preliminary data.</text>
</comment>
<evidence type="ECO:0000256" key="8">
    <source>
        <dbReference type="SAM" id="Phobius"/>
    </source>
</evidence>
<dbReference type="SUPFAM" id="SSF52151">
    <property type="entry name" value="FabD/lysophospholipase-like"/>
    <property type="match status" value="1"/>
</dbReference>
<evidence type="ECO:0000256" key="7">
    <source>
        <dbReference type="SAM" id="MobiDB-lite"/>
    </source>
</evidence>
<dbReference type="Gene3D" id="3.40.50.720">
    <property type="entry name" value="NAD(P)-binding Rossmann-like Domain"/>
    <property type="match status" value="3"/>
</dbReference>
<reference evidence="12" key="1">
    <citation type="submission" date="2018-08" db="EMBL/GenBank/DDBJ databases">
        <title>Draft genome sequence of azole-resistant Aspergillus thermomutatus (Neosartorya pseudofischeri) strain HMR AF 39, isolated from a human nasal aspirate.</title>
        <authorList>
            <person name="Parent-Michaud M."/>
            <person name="Dufresne P.J."/>
            <person name="Fournier E."/>
            <person name="Martineau C."/>
            <person name="Moreira S."/>
            <person name="Perkins V."/>
            <person name="De Repentigny L."/>
            <person name="Dufresne S.F."/>
        </authorList>
    </citation>
    <scope>NUCLEOTIDE SEQUENCE [LARGE SCALE GENOMIC DNA]</scope>
    <source>
        <strain evidence="12">HMR AF 39</strain>
    </source>
</reference>
<dbReference type="SUPFAM" id="SSF55048">
    <property type="entry name" value="Probable ACP-binding domain of malonyl-CoA ACP transacylase"/>
    <property type="match status" value="1"/>
</dbReference>
<evidence type="ECO:0000256" key="4">
    <source>
        <dbReference type="ARBA" id="ARBA00022679"/>
    </source>
</evidence>
<dbReference type="Pfam" id="PF07690">
    <property type="entry name" value="MFS_1"/>
    <property type="match status" value="1"/>
</dbReference>
<evidence type="ECO:0000256" key="3">
    <source>
        <dbReference type="ARBA" id="ARBA00022553"/>
    </source>
</evidence>
<dbReference type="SMART" id="SM00826">
    <property type="entry name" value="PKS_DH"/>
    <property type="match status" value="1"/>
</dbReference>
<dbReference type="Pfam" id="PF00109">
    <property type="entry name" value="ketoacyl-synt"/>
    <property type="match status" value="1"/>
</dbReference>
<dbReference type="InterPro" id="IPR050091">
    <property type="entry name" value="PKS_NRPS_Biosynth_Enz"/>
</dbReference>
<evidence type="ECO:0000313" key="13">
    <source>
        <dbReference type="Proteomes" id="UP000215305"/>
    </source>
</evidence>
<dbReference type="InterPro" id="IPR011701">
    <property type="entry name" value="MFS"/>
</dbReference>
<organism evidence="12 13">
    <name type="scientific">Aspergillus thermomutatus</name>
    <name type="common">Neosartorya pseudofischeri</name>
    <dbReference type="NCBI Taxonomy" id="41047"/>
    <lineage>
        <taxon>Eukaryota</taxon>
        <taxon>Fungi</taxon>
        <taxon>Dikarya</taxon>
        <taxon>Ascomycota</taxon>
        <taxon>Pezizomycotina</taxon>
        <taxon>Eurotiomycetes</taxon>
        <taxon>Eurotiomycetidae</taxon>
        <taxon>Eurotiales</taxon>
        <taxon>Aspergillaceae</taxon>
        <taxon>Aspergillus</taxon>
        <taxon>Aspergillus subgen. Fumigati</taxon>
    </lineage>
</organism>
<dbReference type="SUPFAM" id="SSF51735">
    <property type="entry name" value="NAD(P)-binding Rossmann-fold domains"/>
    <property type="match status" value="3"/>
</dbReference>
<feature type="domain" description="PKS/mFAS DH" evidence="11">
    <location>
        <begin position="1436"/>
        <end position="1742"/>
    </location>
</feature>
<protein>
    <submittedName>
        <fullName evidence="12">Uncharacterized protein</fullName>
    </submittedName>
</protein>
<keyword evidence="8" id="KW-1133">Transmembrane helix</keyword>
<dbReference type="OrthoDB" id="329835at2759"/>
<accession>A0A397FXE3</accession>
<sequence>MESQPLLLSESRDIARSEGIVQDDEDFRTSQSHEVPRDGDEDEDDDRSREDAVTNAKVALVFAALTSTSFLVMLDMSILPTAIPQITTEFHSLGDIAPSSNLFILARAAAGLGASGLLNGALSIIAAIAPMHKRPALIGFMMLSMSVSNNIGFQNSQVTAPVGQLGMVGGPVLGGFLTQYAGWRWCFYINLPIGAVSSIILSSLCIPDGFMRSTAKSKLALFFSLDPIGFVLFTAFTVTFFITLQWGGSIYEWMSPVIIGLLCASLVLFSLFAVWERFVVGENAMFPYSMLRKRVVWASCLTIFLLQGCALIYLYYLPMYFQAVKGASPLSSGLYNSPGIGSQMLLAAVSGVLVGRMGYYLPWVLASGILCLLGSGLISTLTPETSPVAWISYQIIAGIGRGCGTTMPMVATQNILSPEQIPLGMSLVAFCQSFGGSMFLMFAQIIFSYSLVGGLKRFAPTVDIPTVIDAGAAGLRNVVQPGELPGVIKAYNLSFTREFYLAAVAYIAMIFSAWGMGWHSVKKQKDGSHSGNYTPHKFWEFLERGEIAYNKVPESRFNHAAHYDGSLKPRTMRQPGGMFLKDIDLADFDATFFELPAAEATAMDPAQRQMLEVVYEGLENAGIPLDKINGQLVGCYVGNYASDYADMGARDPEDRAPGHGLGIARTILANRLSHFLNVHGPSITLDTACSSSLVGLDLACQALRSGTIDMGIVAAANVYMSPEHLIDAGGVGGAHSPTALCHTFDAAADGYVKAEAVNTAIVKRLSDAIRDSDPIRAVVLGTASNHNGRTMGIASPSADAQAMAIRAAYANAGITDFNQTAFFEFHGTATQAGDAAESEGVASVFSATRATESPLIIGSVKSNVGHSEPAAGLTGLIKAVLSIEKGAIPGNPTFVNPSPKIDFAGNKLRATRTLIPWPKDALRRASVNSFGIGGSNAHAIVEAAKAEHRLNHVYSYRDANSDFTLDDDNDDEENQMYTLVVSANDSASLAANTRALCAHLMNPNVKVNLADVAYTLSERRTRLFHRAFVSTRTTDLHENLFTVAKKSPKPPKVGFLFTGQGAQWPRMGRALVEAVPWVRSTLEDLDKVLQSLPNPPEWSLVSELTEDRSAEHVRQPDLAQPLVAALQLCLVDVLRSWGIKPTSVLGHSSGEGAAAYAAGWMSRADCIKCAFYRGQAAKNISDQMETDVGMLAVGVSAEAAAPFVEKHPGNAFIACYNSPTSLTISGRVSALKAIEAELKAAGHFARALLVDMAYHTPFMAAAAEGYQQLLDNDQEFGHQDGSQSGIAMFSSVTGLKNETRTGSMYWKTNMISPVRFDSALEEMIKQDSPDILIEIGPAGALAGPVAQLLKSLANAGHITYCTAWSRGANAKKSLFDVAGRLFIQGGNVDLAVVNRYDDTTVHTVVDLPNYSWNHAVKYWHESAASKDWRFRKFPVHDLLGSKVLGAPWHTPVWRNRLNASNVPWIMQHKMGGDAIMPAAGYLTIAVEALFQKLRALNPDKCAASPNELSYCFRNVRFQRAMVVEENRDVRMMLTLTKVLGSNDWHEFRISSTSETDVTAEHCFGLIRTQDAVNDVSQHLTPLKSTVPVERWYKATRDIGMGFGPVFKRMLQVESTSGVRACRVLLTMKPPESAHSPQSYYPVHPAALDGCFQTPIPANMEGDIVNVRDVMIPTIVDEVIINKLPTELNDAIAEPSSVYSGRGRPDEDKSWIASSSVFDSQSGALMVRVTGLHYIKLDVPPNPDPHTFDQIRWAPDVSLLTQDQMLHLDPETSGNRLNKVIDLIAYKKPALRVLEVNLDEEDSSCLWFDSGNAAYRQSYTKYDFGAPNSNALASVSAKYEGKENSAFLLIAPDEQAFGIPPPPEPYDLALIKLSKTASTAEDILHNILPLLSADACTLVVRASDENGATAEQAGSAGESDGFEHITTAETSHTASAGSAPGSSRSEDKKASSSVDSAAWNHDYLKHNNLAGPIELGDTTEDGRSAYLLPPSRSHQVKSISQRTLVVPRLNDGADSALTASLRSSLESAGWLVEERSAPFQRLAEGEIALVLDELTSPLLRYADEEQWNALKALVSSGNPLLWVTKGAQSSATDPDHALVYGLFRVARREDHGANLTILDVQSSTGRAMELAIDQVLRLLAEGAPTESEIMEREGVLHIQRVIPDVPINEFKRAETQGLEVVPKSFHGNEVQVQLRAEQLGTLEGLTWCETEVTEPAVEEDHIEVEVMAVGVNFKDVAVTMGIVPDNEYSLGYECAGVVRRLGPAVKKFHVGDRVCMLKQGSHANRIRVHVDRCHVIPDTMSYEDAATIPCVYLTSLYALYHLAGLQEGQAVLIHSATGGIGIACIELARHKKAEIYVTVGTEEKRQFLEKEYGISRSRMFSSRSTKFASEIMRETNGRGVDAIVNSLVGELLDASWRIIADGGTMVEIGKRDIVDRNTLAMEPFDRNCSFRAVDLSYTKHFNEPIVARLLTELFILINAGHIKPIHPVTTFGFEEAPAALAFIRTGRHIGKIVITNKNDREIIVPTRPAIRRLRLSPDVSYLIVGGLKGLCGTLAVHMAQHGARHIVVSNRSGISDEASAGIVRACMSYGCRVTEAKGDIGNMDFVKGLVQNTFPRLGGIVQAAMALNDTSYESMTKDQYRNTIYAKVEGTWNLHNATQELLKQPLDFFTMLSSTSGVAGRVGQANYAAANTFLDAFASWRQRQGLCANSVDLGLIEDVGYVAEDETGLDAKINRAHWIPINESMLRRIFTYSVLQQDRHSPLNKESSAQLVTGIAYPYPQDGSDTSLNPRFSHLWSFRGAGRKGGADGGSGSDDIDQGVRALQSLHKSGADTARLTKACIQVICLQFARILRLGEEVEPGKSPMSYGLDSLSGVELRNWVRHKLDVTLSTLDIVNATSLLALAEKIVSKLSS</sequence>
<evidence type="ECO:0000256" key="6">
    <source>
        <dbReference type="PROSITE-ProRule" id="PRU01363"/>
    </source>
</evidence>
<dbReference type="SMART" id="SM00823">
    <property type="entry name" value="PKS_PP"/>
    <property type="match status" value="1"/>
</dbReference>
<feature type="transmembrane region" description="Helical" evidence="8">
    <location>
        <begin position="361"/>
        <end position="381"/>
    </location>
</feature>
<dbReference type="InterPro" id="IPR013968">
    <property type="entry name" value="PKS_KR"/>
</dbReference>
<feature type="region of interest" description="C-terminal hotdog fold" evidence="6">
    <location>
        <begin position="1583"/>
        <end position="1742"/>
    </location>
</feature>
<gene>
    <name evidence="12" type="ORF">CDV56_100969</name>
</gene>
<dbReference type="InterPro" id="IPR056501">
    <property type="entry name" value="NAD-bd_HRPKS_sdrA"/>
</dbReference>
<feature type="transmembrane region" description="Helical" evidence="8">
    <location>
        <begin position="499"/>
        <end position="518"/>
    </location>
</feature>
<dbReference type="Gene3D" id="1.10.1200.10">
    <property type="entry name" value="ACP-like"/>
    <property type="match status" value="1"/>
</dbReference>
<dbReference type="InterPro" id="IPR011032">
    <property type="entry name" value="GroES-like_sf"/>
</dbReference>
<feature type="region of interest" description="Disordered" evidence="7">
    <location>
        <begin position="1929"/>
        <end position="1951"/>
    </location>
</feature>
<dbReference type="InterPro" id="IPR014043">
    <property type="entry name" value="Acyl_transferase_dom"/>
</dbReference>
<dbReference type="PROSITE" id="PS52004">
    <property type="entry name" value="KS3_2"/>
    <property type="match status" value="1"/>
</dbReference>
<dbReference type="InterPro" id="IPR016039">
    <property type="entry name" value="Thiolase-like"/>
</dbReference>
<dbReference type="InterPro" id="IPR014030">
    <property type="entry name" value="Ketoacyl_synth_N"/>
</dbReference>
<dbReference type="SUPFAM" id="SSF103473">
    <property type="entry name" value="MFS general substrate transporter"/>
    <property type="match status" value="1"/>
</dbReference>
<dbReference type="InterPro" id="IPR049551">
    <property type="entry name" value="PKS_DH_C"/>
</dbReference>
<dbReference type="GO" id="GO:0022857">
    <property type="term" value="F:transmembrane transporter activity"/>
    <property type="evidence" value="ECO:0007669"/>
    <property type="project" value="InterPro"/>
</dbReference>
<feature type="transmembrane region" description="Helical" evidence="8">
    <location>
        <begin position="253"/>
        <end position="275"/>
    </location>
</feature>
<dbReference type="InterPro" id="IPR036259">
    <property type="entry name" value="MFS_trans_sf"/>
</dbReference>
<keyword evidence="13" id="KW-1185">Reference proteome</keyword>
<dbReference type="Gene3D" id="3.40.47.10">
    <property type="match status" value="1"/>
</dbReference>
<dbReference type="InterPro" id="IPR001227">
    <property type="entry name" value="Ac_transferase_dom_sf"/>
</dbReference>
<dbReference type="InterPro" id="IPR016035">
    <property type="entry name" value="Acyl_Trfase/lysoPLipase"/>
</dbReference>
<evidence type="ECO:0000256" key="2">
    <source>
        <dbReference type="ARBA" id="ARBA00022450"/>
    </source>
</evidence>
<feature type="transmembrane region" description="Helical" evidence="8">
    <location>
        <begin position="335"/>
        <end position="354"/>
    </location>
</feature>
<dbReference type="GO" id="GO:0004315">
    <property type="term" value="F:3-oxoacyl-[acyl-carrier-protein] synthase activity"/>
    <property type="evidence" value="ECO:0007669"/>
    <property type="project" value="InterPro"/>
</dbReference>
<feature type="domain" description="Ketosynthase family 3 (KS3)" evidence="10">
    <location>
        <begin position="517"/>
        <end position="943"/>
    </location>
</feature>
<name>A0A397FXE3_ASPTH</name>
<keyword evidence="8" id="KW-0812">Transmembrane</keyword>
<dbReference type="InterPro" id="IPR036736">
    <property type="entry name" value="ACP-like_sf"/>
</dbReference>
<evidence type="ECO:0000259" key="10">
    <source>
        <dbReference type="PROSITE" id="PS52004"/>
    </source>
</evidence>
<feature type="region of interest" description="Disordered" evidence="7">
    <location>
        <begin position="1"/>
        <end position="50"/>
    </location>
</feature>
<dbReference type="InterPro" id="IPR009081">
    <property type="entry name" value="PP-bd_ACP"/>
</dbReference>
<keyword evidence="4" id="KW-0808">Transferase</keyword>
<dbReference type="InterPro" id="IPR016036">
    <property type="entry name" value="Malonyl_transacylase_ACP-bd"/>
</dbReference>
<dbReference type="InterPro" id="IPR006162">
    <property type="entry name" value="Ppantetheine_attach_site"/>
</dbReference>
<evidence type="ECO:0000313" key="12">
    <source>
        <dbReference type="EMBL" id="RHZ43441.1"/>
    </source>
</evidence>
<feature type="region of interest" description="N-terminal hotdog fold" evidence="6">
    <location>
        <begin position="1436"/>
        <end position="1573"/>
    </location>
</feature>
<keyword evidence="8" id="KW-0472">Membrane</keyword>
<dbReference type="Gene3D" id="3.40.366.10">
    <property type="entry name" value="Malonyl-Coenzyme A Acyl Carrier Protein, domain 2"/>
    <property type="match status" value="1"/>
</dbReference>
<proteinExistence type="predicted"/>
<dbReference type="VEuPathDB" id="FungiDB:CDV56_100969"/>
<dbReference type="GO" id="GO:0030639">
    <property type="term" value="P:polyketide biosynthetic process"/>
    <property type="evidence" value="ECO:0007669"/>
    <property type="project" value="UniProtKB-ARBA"/>
</dbReference>
<feature type="transmembrane region" description="Helical" evidence="8">
    <location>
        <begin position="58"/>
        <end position="83"/>
    </location>
</feature>
<dbReference type="CDD" id="cd00833">
    <property type="entry name" value="PKS"/>
    <property type="match status" value="1"/>
</dbReference>
<dbReference type="Pfam" id="PF16197">
    <property type="entry name" value="KAsynt_C_assoc"/>
    <property type="match status" value="1"/>
</dbReference>
<dbReference type="Gene3D" id="3.90.180.10">
    <property type="entry name" value="Medium-chain alcohol dehydrogenases, catalytic domain"/>
    <property type="match status" value="1"/>
</dbReference>
<dbReference type="Pfam" id="PF00550">
    <property type="entry name" value="PP-binding"/>
    <property type="match status" value="1"/>
</dbReference>
<comment type="subcellular location">
    <subcellularLocation>
        <location evidence="1">Membrane</location>
        <topology evidence="1">Multi-pass membrane protein</topology>
    </subcellularLocation>
</comment>
<dbReference type="RefSeq" id="XP_026609795.1">
    <property type="nucleotide sequence ID" value="XM_026754588.1"/>
</dbReference>
<dbReference type="InterPro" id="IPR020841">
    <property type="entry name" value="PKS_Beta-ketoAc_synthase_dom"/>
</dbReference>
<dbReference type="PROSITE" id="PS50075">
    <property type="entry name" value="CARRIER"/>
    <property type="match status" value="1"/>
</dbReference>
<dbReference type="InterPro" id="IPR036291">
    <property type="entry name" value="NAD(P)-bd_dom_sf"/>
</dbReference>
<dbReference type="InterPro" id="IPR014031">
    <property type="entry name" value="Ketoacyl_synth_C"/>
</dbReference>
<feature type="transmembrane region" description="Helical" evidence="8">
    <location>
        <begin position="295"/>
        <end position="315"/>
    </location>
</feature>
<dbReference type="SMART" id="SM00829">
    <property type="entry name" value="PKS_ER"/>
    <property type="match status" value="1"/>
</dbReference>
<dbReference type="SUPFAM" id="SSF47336">
    <property type="entry name" value="ACP-like"/>
    <property type="match status" value="1"/>
</dbReference>
<dbReference type="InterPro" id="IPR013154">
    <property type="entry name" value="ADH-like_N"/>
</dbReference>
<dbReference type="InterPro" id="IPR032821">
    <property type="entry name" value="PKS_assoc"/>
</dbReference>
<dbReference type="PANTHER" id="PTHR43775:SF18">
    <property type="entry name" value="ENZYME, PUTATIVE (JCVI)-RELATED"/>
    <property type="match status" value="1"/>
</dbReference>
<dbReference type="Pfam" id="PF13602">
    <property type="entry name" value="ADH_zinc_N_2"/>
    <property type="match status" value="1"/>
</dbReference>
<dbReference type="SUPFAM" id="SSF53901">
    <property type="entry name" value="Thiolase-like"/>
    <property type="match status" value="1"/>
</dbReference>
<dbReference type="GO" id="GO:0016491">
    <property type="term" value="F:oxidoreductase activity"/>
    <property type="evidence" value="ECO:0007669"/>
    <property type="project" value="InterPro"/>
</dbReference>
<dbReference type="SMART" id="SM00825">
    <property type="entry name" value="PKS_KS"/>
    <property type="match status" value="1"/>
</dbReference>
<dbReference type="InterPro" id="IPR057326">
    <property type="entry name" value="KR_dom"/>
</dbReference>
<feature type="compositionally biased region" description="Low complexity" evidence="7">
    <location>
        <begin position="1929"/>
        <end position="1942"/>
    </location>
</feature>
<dbReference type="Pfam" id="PF23114">
    <property type="entry name" value="NAD-bd_HRPKS_sdrA"/>
    <property type="match status" value="1"/>
</dbReference>
<dbReference type="CDD" id="cd05195">
    <property type="entry name" value="enoyl_red"/>
    <property type="match status" value="1"/>
</dbReference>
<dbReference type="Pfam" id="PF02801">
    <property type="entry name" value="Ketoacyl-synt_C"/>
    <property type="match status" value="1"/>
</dbReference>
<dbReference type="InterPro" id="IPR049552">
    <property type="entry name" value="PKS_DH_N"/>
</dbReference>
<dbReference type="PANTHER" id="PTHR43775">
    <property type="entry name" value="FATTY ACID SYNTHASE"/>
    <property type="match status" value="1"/>
</dbReference>
<dbReference type="InterPro" id="IPR020806">
    <property type="entry name" value="PKS_PP-bd"/>
</dbReference>
<dbReference type="Pfam" id="PF14765">
    <property type="entry name" value="PS-DH"/>
    <property type="match status" value="1"/>
</dbReference>
<dbReference type="Pfam" id="PF08659">
    <property type="entry name" value="KR"/>
    <property type="match status" value="1"/>
</dbReference>
<dbReference type="Pfam" id="PF00698">
    <property type="entry name" value="Acyl_transf_1"/>
    <property type="match status" value="1"/>
</dbReference>
<evidence type="ECO:0000259" key="11">
    <source>
        <dbReference type="PROSITE" id="PS52019"/>
    </source>
</evidence>
<feature type="transmembrane region" description="Helical" evidence="8">
    <location>
        <begin position="427"/>
        <end position="447"/>
    </location>
</feature>
<dbReference type="Pfam" id="PF21089">
    <property type="entry name" value="PKS_DH_N"/>
    <property type="match status" value="1"/>
</dbReference>
<evidence type="ECO:0000256" key="1">
    <source>
        <dbReference type="ARBA" id="ARBA00004141"/>
    </source>
</evidence>
<dbReference type="Gene3D" id="3.30.70.3290">
    <property type="match status" value="1"/>
</dbReference>
<dbReference type="InterPro" id="IPR042104">
    <property type="entry name" value="PKS_dehydratase_sf"/>
</dbReference>
<dbReference type="Gene3D" id="1.20.1250.20">
    <property type="entry name" value="MFS general substrate transporter like domains"/>
    <property type="match status" value="2"/>
</dbReference>
<dbReference type="SUPFAM" id="SSF50129">
    <property type="entry name" value="GroES-like"/>
    <property type="match status" value="1"/>
</dbReference>
<keyword evidence="5" id="KW-0511">Multifunctional enzyme</keyword>
<dbReference type="Proteomes" id="UP000215305">
    <property type="component" value="Unassembled WGS sequence"/>
</dbReference>
<feature type="active site" description="Proton donor; for dehydratase activity" evidence="6">
    <location>
        <position position="1648"/>
    </location>
</feature>
<dbReference type="InterPro" id="IPR020807">
    <property type="entry name" value="PKS_DH"/>
</dbReference>
<dbReference type="Pfam" id="PF08240">
    <property type="entry name" value="ADH_N"/>
    <property type="match status" value="1"/>
</dbReference>
<feature type="transmembrane region" description="Helical" evidence="8">
    <location>
        <begin position="219"/>
        <end position="247"/>
    </location>
</feature>
<dbReference type="SMART" id="SM00822">
    <property type="entry name" value="PKS_KR"/>
    <property type="match status" value="1"/>
</dbReference>
<dbReference type="GO" id="GO:0006633">
    <property type="term" value="P:fatty acid biosynthetic process"/>
    <property type="evidence" value="ECO:0007669"/>
    <property type="project" value="InterPro"/>
</dbReference>
<dbReference type="GO" id="GO:1901336">
    <property type="term" value="P:lactone biosynthetic process"/>
    <property type="evidence" value="ECO:0007669"/>
    <property type="project" value="UniProtKB-ARBA"/>
</dbReference>
<feature type="active site" description="Proton acceptor; for dehydratase activity" evidence="6">
    <location>
        <position position="1468"/>
    </location>
</feature>
<dbReference type="GO" id="GO:0004312">
    <property type="term" value="F:fatty acid synthase activity"/>
    <property type="evidence" value="ECO:0007669"/>
    <property type="project" value="TreeGrafter"/>
</dbReference>
<dbReference type="InterPro" id="IPR018201">
    <property type="entry name" value="Ketoacyl_synth_AS"/>
</dbReference>
<dbReference type="GO" id="GO:0031177">
    <property type="term" value="F:phosphopantetheine binding"/>
    <property type="evidence" value="ECO:0007669"/>
    <property type="project" value="InterPro"/>
</dbReference>
<dbReference type="PROSITE" id="PS00606">
    <property type="entry name" value="KS3_1"/>
    <property type="match status" value="1"/>
</dbReference>
<keyword evidence="2" id="KW-0596">Phosphopantetheine</keyword>
<dbReference type="InterPro" id="IPR020843">
    <property type="entry name" value="ER"/>
</dbReference>
<feature type="domain" description="Carrier" evidence="9">
    <location>
        <begin position="2834"/>
        <end position="2910"/>
    </location>
</feature>
<dbReference type="STRING" id="41047.A0A397FXE3"/>
<dbReference type="PROSITE" id="PS52019">
    <property type="entry name" value="PKS_MFAS_DH"/>
    <property type="match status" value="1"/>
</dbReference>
<evidence type="ECO:0000256" key="5">
    <source>
        <dbReference type="ARBA" id="ARBA00023268"/>
    </source>
</evidence>
<feature type="transmembrane region" description="Helical" evidence="8">
    <location>
        <begin position="103"/>
        <end position="129"/>
    </location>
</feature>
<dbReference type="SMART" id="SM00827">
    <property type="entry name" value="PKS_AT"/>
    <property type="match status" value="1"/>
</dbReference>